<protein>
    <submittedName>
        <fullName evidence="2">Uncharacterized protein</fullName>
    </submittedName>
</protein>
<accession>A0A2A2K9E6</accession>
<proteinExistence type="predicted"/>
<evidence type="ECO:0000313" key="2">
    <source>
        <dbReference type="EMBL" id="PAV70596.1"/>
    </source>
</evidence>
<feature type="region of interest" description="Disordered" evidence="1">
    <location>
        <begin position="32"/>
        <end position="55"/>
    </location>
</feature>
<gene>
    <name evidence="2" type="ORF">WR25_06300</name>
</gene>
<dbReference type="Proteomes" id="UP000218231">
    <property type="component" value="Unassembled WGS sequence"/>
</dbReference>
<evidence type="ECO:0000256" key="1">
    <source>
        <dbReference type="SAM" id="MobiDB-lite"/>
    </source>
</evidence>
<evidence type="ECO:0000313" key="3">
    <source>
        <dbReference type="Proteomes" id="UP000218231"/>
    </source>
</evidence>
<reference evidence="2 3" key="1">
    <citation type="journal article" date="2017" name="Curr. Biol.">
        <title>Genome architecture and evolution of a unichromosomal asexual nematode.</title>
        <authorList>
            <person name="Fradin H."/>
            <person name="Zegar C."/>
            <person name="Gutwein M."/>
            <person name="Lucas J."/>
            <person name="Kovtun M."/>
            <person name="Corcoran D."/>
            <person name="Baugh L.R."/>
            <person name="Kiontke K."/>
            <person name="Gunsalus K."/>
            <person name="Fitch D.H."/>
            <person name="Piano F."/>
        </authorList>
    </citation>
    <scope>NUCLEOTIDE SEQUENCE [LARGE SCALE GENOMIC DNA]</scope>
    <source>
        <strain evidence="2">PF1309</strain>
    </source>
</reference>
<feature type="region of interest" description="Disordered" evidence="1">
    <location>
        <begin position="108"/>
        <end position="136"/>
    </location>
</feature>
<keyword evidence="3" id="KW-1185">Reference proteome</keyword>
<sequence length="136" mass="14919">MDRAAASTSSRLWAQRSGPRCRLTASTRAPAAHSCSASSRPIPPLAPVNTTTQSGKRMPHLTLACTWQVLEHFGVQAVYHLGRMDHRLLIATVVQAVHKAARSWPYSSSMYSHTAPRNHSRRDGRRAPQAIINGTV</sequence>
<organism evidence="2 3">
    <name type="scientific">Diploscapter pachys</name>
    <dbReference type="NCBI Taxonomy" id="2018661"/>
    <lineage>
        <taxon>Eukaryota</taxon>
        <taxon>Metazoa</taxon>
        <taxon>Ecdysozoa</taxon>
        <taxon>Nematoda</taxon>
        <taxon>Chromadorea</taxon>
        <taxon>Rhabditida</taxon>
        <taxon>Rhabditina</taxon>
        <taxon>Rhabditomorpha</taxon>
        <taxon>Rhabditoidea</taxon>
        <taxon>Rhabditidae</taxon>
        <taxon>Diploscapter</taxon>
    </lineage>
</organism>
<dbReference type="AlphaFoldDB" id="A0A2A2K9E6"/>
<name>A0A2A2K9E6_9BILA</name>
<comment type="caution">
    <text evidence="2">The sequence shown here is derived from an EMBL/GenBank/DDBJ whole genome shotgun (WGS) entry which is preliminary data.</text>
</comment>
<dbReference type="EMBL" id="LIAE01009237">
    <property type="protein sequence ID" value="PAV70596.1"/>
    <property type="molecule type" value="Genomic_DNA"/>
</dbReference>